<accession>A0A4S8K1E8</accession>
<proteinExistence type="predicted"/>
<comment type="caution">
    <text evidence="2">The sequence shown here is derived from an EMBL/GenBank/DDBJ whole genome shotgun (WGS) entry which is preliminary data.</text>
</comment>
<evidence type="ECO:0000313" key="3">
    <source>
        <dbReference type="Proteomes" id="UP000317650"/>
    </source>
</evidence>
<evidence type="ECO:0000256" key="1">
    <source>
        <dbReference type="SAM" id="MobiDB-lite"/>
    </source>
</evidence>
<reference evidence="2 3" key="1">
    <citation type="journal article" date="2019" name="Nat. Plants">
        <title>Genome sequencing of Musa balbisiana reveals subgenome evolution and function divergence in polyploid bananas.</title>
        <authorList>
            <person name="Yao X."/>
        </authorList>
    </citation>
    <scope>NUCLEOTIDE SEQUENCE [LARGE SCALE GENOMIC DNA]</scope>
    <source>
        <strain evidence="3">cv. DH-PKW</strain>
        <tissue evidence="2">Leaves</tissue>
    </source>
</reference>
<gene>
    <name evidence="2" type="ORF">C4D60_Mb08t04470</name>
</gene>
<protein>
    <submittedName>
        <fullName evidence="2">Uncharacterized protein</fullName>
    </submittedName>
</protein>
<dbReference type="AlphaFoldDB" id="A0A4S8K1E8"/>
<feature type="region of interest" description="Disordered" evidence="1">
    <location>
        <begin position="59"/>
        <end position="107"/>
    </location>
</feature>
<organism evidence="2 3">
    <name type="scientific">Musa balbisiana</name>
    <name type="common">Banana</name>
    <dbReference type="NCBI Taxonomy" id="52838"/>
    <lineage>
        <taxon>Eukaryota</taxon>
        <taxon>Viridiplantae</taxon>
        <taxon>Streptophyta</taxon>
        <taxon>Embryophyta</taxon>
        <taxon>Tracheophyta</taxon>
        <taxon>Spermatophyta</taxon>
        <taxon>Magnoliopsida</taxon>
        <taxon>Liliopsida</taxon>
        <taxon>Zingiberales</taxon>
        <taxon>Musaceae</taxon>
        <taxon>Musa</taxon>
    </lineage>
</organism>
<dbReference type="EMBL" id="PYDT01000002">
    <property type="protein sequence ID" value="THU68493.1"/>
    <property type="molecule type" value="Genomic_DNA"/>
</dbReference>
<keyword evidence="3" id="KW-1185">Reference proteome</keyword>
<dbReference type="Proteomes" id="UP000317650">
    <property type="component" value="Chromosome 8"/>
</dbReference>
<sequence length="186" mass="21066">MWRWCLQQSRFKTVLSRLNEISDQMASKGFFLCTPPLSKRRTNPLQANSVHVHMERGEAACSQQQEHNLGRRPKAAAESIQQTKNKRRQTVKHSSQSSDIRKEKIKQRDAVHGLPKCGLYFLSGSGSSSSSDGRKGVTWDSTVVGDRELSRFDFVQPQGRKILRGSCCPLQEILPPPNCWNQQIDS</sequence>
<evidence type="ECO:0000313" key="2">
    <source>
        <dbReference type="EMBL" id="THU68493.1"/>
    </source>
</evidence>
<name>A0A4S8K1E8_MUSBA</name>